<reference evidence="11" key="1">
    <citation type="submission" date="2025-08" db="UniProtKB">
        <authorList>
            <consortium name="Ensembl"/>
        </authorList>
    </citation>
    <scope>IDENTIFICATION</scope>
</reference>
<keyword evidence="3 9" id="KW-0732">Signal</keyword>
<feature type="domain" description="Ig-like" evidence="10">
    <location>
        <begin position="128"/>
        <end position="206"/>
    </location>
</feature>
<dbReference type="Pfam" id="PF07686">
    <property type="entry name" value="V-set"/>
    <property type="match status" value="1"/>
</dbReference>
<evidence type="ECO:0000256" key="4">
    <source>
        <dbReference type="ARBA" id="ARBA00022859"/>
    </source>
</evidence>
<evidence type="ECO:0000313" key="11">
    <source>
        <dbReference type="Ensembl" id="ENSXCOP00000001325.1"/>
    </source>
</evidence>
<keyword evidence="4" id="KW-0391">Immunity</keyword>
<evidence type="ECO:0000256" key="7">
    <source>
        <dbReference type="ARBA" id="ARBA00023180"/>
    </source>
</evidence>
<dbReference type="CDD" id="cd00099">
    <property type="entry name" value="IgV"/>
    <property type="match status" value="1"/>
</dbReference>
<keyword evidence="8" id="KW-1133">Transmembrane helix</keyword>
<dbReference type="GO" id="GO:0002376">
    <property type="term" value="P:immune system process"/>
    <property type="evidence" value="ECO:0007669"/>
    <property type="project" value="UniProtKB-KW"/>
</dbReference>
<dbReference type="PANTHER" id="PTHR19433:SF127">
    <property type="entry name" value="NITR9"/>
    <property type="match status" value="1"/>
</dbReference>
<dbReference type="GO" id="GO:0005886">
    <property type="term" value="C:plasma membrane"/>
    <property type="evidence" value="ECO:0007669"/>
    <property type="project" value="UniProtKB-SubCell"/>
</dbReference>
<protein>
    <recommendedName>
        <fullName evidence="10">Ig-like domain-containing protein</fullName>
    </recommendedName>
</protein>
<keyword evidence="6" id="KW-1015">Disulfide bond</keyword>
<dbReference type="PROSITE" id="PS50835">
    <property type="entry name" value="IG_LIKE"/>
    <property type="match status" value="2"/>
</dbReference>
<reference evidence="11" key="2">
    <citation type="submission" date="2025-09" db="UniProtKB">
        <authorList>
            <consortium name="Ensembl"/>
        </authorList>
    </citation>
    <scope>IDENTIFICATION</scope>
</reference>
<dbReference type="Proteomes" id="UP000261380">
    <property type="component" value="Unplaced"/>
</dbReference>
<feature type="chain" id="PRO_5017272885" description="Ig-like domain-containing protein" evidence="9">
    <location>
        <begin position="17"/>
        <end position="268"/>
    </location>
</feature>
<evidence type="ECO:0000256" key="6">
    <source>
        <dbReference type="ARBA" id="ARBA00023157"/>
    </source>
</evidence>
<dbReference type="Ensembl" id="ENSXCOT00000001348.1">
    <property type="protein sequence ID" value="ENSXCOP00000001325.1"/>
    <property type="gene ID" value="ENSXCOG00000001086.1"/>
</dbReference>
<evidence type="ECO:0000256" key="8">
    <source>
        <dbReference type="SAM" id="Phobius"/>
    </source>
</evidence>
<dbReference type="InterPro" id="IPR007110">
    <property type="entry name" value="Ig-like_dom"/>
</dbReference>
<dbReference type="SMART" id="SM00408">
    <property type="entry name" value="IGc2"/>
    <property type="match status" value="1"/>
</dbReference>
<organism evidence="11 12">
    <name type="scientific">Xiphophorus couchianus</name>
    <name type="common">Monterrey platyfish</name>
    <dbReference type="NCBI Taxonomy" id="32473"/>
    <lineage>
        <taxon>Eukaryota</taxon>
        <taxon>Metazoa</taxon>
        <taxon>Chordata</taxon>
        <taxon>Craniata</taxon>
        <taxon>Vertebrata</taxon>
        <taxon>Euteleostomi</taxon>
        <taxon>Actinopterygii</taxon>
        <taxon>Neopterygii</taxon>
        <taxon>Teleostei</taxon>
        <taxon>Neoteleostei</taxon>
        <taxon>Acanthomorphata</taxon>
        <taxon>Ovalentaria</taxon>
        <taxon>Atherinomorphae</taxon>
        <taxon>Cyprinodontiformes</taxon>
        <taxon>Poeciliidae</taxon>
        <taxon>Poeciliinae</taxon>
        <taxon>Xiphophorus</taxon>
    </lineage>
</organism>
<dbReference type="InterPro" id="IPR013783">
    <property type="entry name" value="Ig-like_fold"/>
</dbReference>
<dbReference type="Gene3D" id="2.60.40.10">
    <property type="entry name" value="Immunoglobulins"/>
    <property type="match status" value="2"/>
</dbReference>
<evidence type="ECO:0000256" key="1">
    <source>
        <dbReference type="ARBA" id="ARBA00004236"/>
    </source>
</evidence>
<evidence type="ECO:0000256" key="3">
    <source>
        <dbReference type="ARBA" id="ARBA00022729"/>
    </source>
</evidence>
<dbReference type="InterPro" id="IPR003598">
    <property type="entry name" value="Ig_sub2"/>
</dbReference>
<dbReference type="InterPro" id="IPR003599">
    <property type="entry name" value="Ig_sub"/>
</dbReference>
<feature type="domain" description="Ig-like" evidence="10">
    <location>
        <begin position="21"/>
        <end position="99"/>
    </location>
</feature>
<keyword evidence="8" id="KW-0812">Transmembrane</keyword>
<feature type="transmembrane region" description="Helical" evidence="8">
    <location>
        <begin position="224"/>
        <end position="246"/>
    </location>
</feature>
<keyword evidence="7" id="KW-0325">Glycoprotein</keyword>
<dbReference type="GO" id="GO:0009617">
    <property type="term" value="P:response to bacterium"/>
    <property type="evidence" value="ECO:0007669"/>
    <property type="project" value="TreeGrafter"/>
</dbReference>
<dbReference type="InterPro" id="IPR013106">
    <property type="entry name" value="Ig_V-set"/>
</dbReference>
<dbReference type="InterPro" id="IPR036179">
    <property type="entry name" value="Ig-like_dom_sf"/>
</dbReference>
<name>A0A3B5KTM2_9TELE</name>
<dbReference type="PANTHER" id="PTHR19433">
    <property type="entry name" value="T-CELL RECEPTOR ALPHA CHAIN V REGION-RELATED"/>
    <property type="match status" value="1"/>
</dbReference>
<dbReference type="SMART" id="SM00409">
    <property type="entry name" value="IG"/>
    <property type="match status" value="2"/>
</dbReference>
<keyword evidence="2" id="KW-1003">Cell membrane</keyword>
<feature type="signal peptide" evidence="9">
    <location>
        <begin position="1"/>
        <end position="16"/>
    </location>
</feature>
<proteinExistence type="predicted"/>
<keyword evidence="5 8" id="KW-0472">Membrane</keyword>
<keyword evidence="12" id="KW-1185">Reference proteome</keyword>
<comment type="subcellular location">
    <subcellularLocation>
        <location evidence="1">Cell membrane</location>
    </subcellularLocation>
</comment>
<dbReference type="InterPro" id="IPR052051">
    <property type="entry name" value="TCR_complex_component"/>
</dbReference>
<evidence type="ECO:0000256" key="9">
    <source>
        <dbReference type="SAM" id="SignalP"/>
    </source>
</evidence>
<evidence type="ECO:0000259" key="10">
    <source>
        <dbReference type="PROSITE" id="PS50835"/>
    </source>
</evidence>
<evidence type="ECO:0000256" key="5">
    <source>
        <dbReference type="ARBA" id="ARBA00023136"/>
    </source>
</evidence>
<dbReference type="SMART" id="SM00406">
    <property type="entry name" value="IGv"/>
    <property type="match status" value="1"/>
</dbReference>
<evidence type="ECO:0000313" key="12">
    <source>
        <dbReference type="Proteomes" id="UP000261380"/>
    </source>
</evidence>
<dbReference type="AlphaFoldDB" id="A0A3B5KTM2"/>
<dbReference type="SUPFAM" id="SSF48726">
    <property type="entry name" value="Immunoglobulin"/>
    <property type="match status" value="2"/>
</dbReference>
<accession>A0A3B5KTM2</accession>
<dbReference type="GeneTree" id="ENSGT01030000234530"/>
<sequence length="268" mass="30137">FRGLITYLVQCRCVLAFSELSQTVNLTCKVLGFDNGLFFWYKINHGLMVQTVAGGSFNKVKLEQHFLNSRFESKKVEDTYCLIIKNVSKEDEATYFCQAGAAYKMTFVNGTNLVVNGKIFSFCSVLPGTEVTLHCSLLSEKKKKESTDQCADKHDVFWFRAESKSNPGFIYADKKRCSTQAGSSCEYRLTKTIRNSLDAGTYYCAVVTCGEILFGEGIKVETKLFLYAIVLLGGLLACSVLVNITLMSQRRKPKRHCENRIGRFVVCI</sequence>
<evidence type="ECO:0000256" key="2">
    <source>
        <dbReference type="ARBA" id="ARBA00022475"/>
    </source>
</evidence>